<sequence length="331" mass="37907">MYQLRIPMPMDPGYVFSYVIRVDNECIMIDAGYPSNDLLEPLVNRLREIPNCRLGMLFITHMHVDHIGLANELHNNLGLSVAMHRRDYEQVMKMNNRDFFMRDYEELLVYYGVPDTDMELLRSVINGISRRRRFSTVNPDVIINGDEERIDNIHVILTPGHSPGHISIILNEHNVAFTGDLVLPTITTHVGLTPINPGNPLLDYFKSLAKIRSMRPNCLYPGHEGDICNVNGRINELMDHRFSRLCEVLNILRNGALTIFEVARALRWMDNRDYLGLDPMNRYMALTETAALVKYLDYLGIIKAGNDNKYEIVKDVICNPQALIPSDLISP</sequence>
<accession>A0A830EH82</accession>
<protein>
    <recommendedName>
        <fullName evidence="1">Metallo-beta-lactamase domain-containing protein</fullName>
    </recommendedName>
</protein>
<dbReference type="SMART" id="SM00849">
    <property type="entry name" value="Lactamase_B"/>
    <property type="match status" value="1"/>
</dbReference>
<dbReference type="PANTHER" id="PTHR23131">
    <property type="entry name" value="ENDORIBONUCLEASE LACTB2"/>
    <property type="match status" value="1"/>
</dbReference>
<gene>
    <name evidence="2" type="ORF">GCM10007112_21910</name>
</gene>
<dbReference type="InterPro" id="IPR050662">
    <property type="entry name" value="Sec-metab_biosynth-thioest"/>
</dbReference>
<reference evidence="2" key="1">
    <citation type="journal article" date="2014" name="Int. J. Syst. Evol. Microbiol.">
        <title>Complete genome sequence of Corynebacterium casei LMG S-19264T (=DSM 44701T), isolated from a smear-ripened cheese.</title>
        <authorList>
            <consortium name="US DOE Joint Genome Institute (JGI-PGF)"/>
            <person name="Walter F."/>
            <person name="Albersmeier A."/>
            <person name="Kalinowski J."/>
            <person name="Ruckert C."/>
        </authorList>
    </citation>
    <scope>NUCLEOTIDE SEQUENCE</scope>
    <source>
        <strain evidence="2">JCM 11219</strain>
    </source>
</reference>
<evidence type="ECO:0000313" key="2">
    <source>
        <dbReference type="EMBL" id="GGI84522.1"/>
    </source>
</evidence>
<evidence type="ECO:0000259" key="1">
    <source>
        <dbReference type="SMART" id="SM00849"/>
    </source>
</evidence>
<dbReference type="InterPro" id="IPR001279">
    <property type="entry name" value="Metallo-B-lactamas"/>
</dbReference>
<comment type="caution">
    <text evidence="2">The sequence shown here is derived from an EMBL/GenBank/DDBJ whole genome shotgun (WGS) entry which is preliminary data.</text>
</comment>
<reference evidence="2" key="2">
    <citation type="submission" date="2020-09" db="EMBL/GenBank/DDBJ databases">
        <authorList>
            <person name="Sun Q."/>
            <person name="Ohkuma M."/>
        </authorList>
    </citation>
    <scope>NUCLEOTIDE SEQUENCE</scope>
    <source>
        <strain evidence="2">JCM 11219</strain>
    </source>
</reference>
<dbReference type="EMBL" id="BMNM01000011">
    <property type="protein sequence ID" value="GGI84522.1"/>
    <property type="molecule type" value="Genomic_DNA"/>
</dbReference>
<dbReference type="Gene3D" id="3.60.15.10">
    <property type="entry name" value="Ribonuclease Z/Hydroxyacylglutathione hydrolase-like"/>
    <property type="match status" value="1"/>
</dbReference>
<name>A0A830EH82_9CREN</name>
<dbReference type="AlphaFoldDB" id="A0A830EH82"/>
<feature type="domain" description="Metallo-beta-lactamase" evidence="1">
    <location>
        <begin position="14"/>
        <end position="223"/>
    </location>
</feature>
<dbReference type="InterPro" id="IPR036866">
    <property type="entry name" value="RibonucZ/Hydroxyglut_hydro"/>
</dbReference>
<dbReference type="Pfam" id="PF00753">
    <property type="entry name" value="Lactamase_B"/>
    <property type="match status" value="1"/>
</dbReference>
<proteinExistence type="predicted"/>
<dbReference type="PANTHER" id="PTHR23131:SF4">
    <property type="entry name" value="METALLO-BETA-LACTAMASE SUPERFAMILY POTEIN"/>
    <property type="match status" value="1"/>
</dbReference>
<evidence type="ECO:0000313" key="3">
    <source>
        <dbReference type="Proteomes" id="UP000657075"/>
    </source>
</evidence>
<dbReference type="SUPFAM" id="SSF56281">
    <property type="entry name" value="Metallo-hydrolase/oxidoreductase"/>
    <property type="match status" value="1"/>
</dbReference>
<dbReference type="Proteomes" id="UP000657075">
    <property type="component" value="Unassembled WGS sequence"/>
</dbReference>
<organism evidence="2 3">
    <name type="scientific">Vulcanisaeta souniana JCM 11219</name>
    <dbReference type="NCBI Taxonomy" id="1293586"/>
    <lineage>
        <taxon>Archaea</taxon>
        <taxon>Thermoproteota</taxon>
        <taxon>Thermoprotei</taxon>
        <taxon>Thermoproteales</taxon>
        <taxon>Thermoproteaceae</taxon>
        <taxon>Vulcanisaeta</taxon>
    </lineage>
</organism>